<reference evidence="1" key="1">
    <citation type="submission" date="2020-12" db="EMBL/GenBank/DDBJ databases">
        <authorList>
            <person name="Huq M.A."/>
        </authorList>
    </citation>
    <scope>NUCLEOTIDE SEQUENCE</scope>
    <source>
        <strain evidence="1">MAHUQ-46</strain>
    </source>
</reference>
<accession>A0A934MPK2</accession>
<dbReference type="EMBL" id="JAELUP010000065">
    <property type="protein sequence ID" value="MBJ6362171.1"/>
    <property type="molecule type" value="Genomic_DNA"/>
</dbReference>
<comment type="caution">
    <text evidence="1">The sequence shown here is derived from an EMBL/GenBank/DDBJ whole genome shotgun (WGS) entry which is preliminary data.</text>
</comment>
<evidence type="ECO:0000313" key="1">
    <source>
        <dbReference type="EMBL" id="MBJ6362171.1"/>
    </source>
</evidence>
<evidence type="ECO:0000313" key="2">
    <source>
        <dbReference type="Proteomes" id="UP000640274"/>
    </source>
</evidence>
<dbReference type="InterPro" id="IPR008307">
    <property type="entry name" value="UCP018957"/>
</dbReference>
<dbReference type="Pfam" id="PF08819">
    <property type="entry name" value="DUF1802"/>
    <property type="match status" value="1"/>
</dbReference>
<gene>
    <name evidence="1" type="ORF">JFN88_12925</name>
</gene>
<dbReference type="RefSeq" id="WP_199019704.1">
    <property type="nucleotide sequence ID" value="NZ_JAELUP010000065.1"/>
</dbReference>
<proteinExistence type="predicted"/>
<dbReference type="AlphaFoldDB" id="A0A934MPK2"/>
<sequence length="202" mass="23206">MSVQAAVVSNHVALKDWAVTISALLEGDQILLLRKGGIIEETRDFQLISPHFYLMPAYEHQKLHLLKPDDQSRLERVLAGWRPDLPELTIEAYGQVTDDIEITDQETLERLRSFHIWTDTFAEERLKWKRQKPLHLLLVRVYRLEEKLTVPMKPEYAGCKSWVTLEQGTIARKAVPVLNDMDYNARVSSIKQALSGAMASQN</sequence>
<dbReference type="InterPro" id="IPR014923">
    <property type="entry name" value="DUF1802"/>
</dbReference>
<dbReference type="PIRSF" id="PIRSF018957">
    <property type="entry name" value="UCP018957"/>
    <property type="match status" value="1"/>
</dbReference>
<keyword evidence="2" id="KW-1185">Reference proteome</keyword>
<organism evidence="1 2">
    <name type="scientific">Paenibacillus roseus</name>
    <dbReference type="NCBI Taxonomy" id="2798579"/>
    <lineage>
        <taxon>Bacteria</taxon>
        <taxon>Bacillati</taxon>
        <taxon>Bacillota</taxon>
        <taxon>Bacilli</taxon>
        <taxon>Bacillales</taxon>
        <taxon>Paenibacillaceae</taxon>
        <taxon>Paenibacillus</taxon>
    </lineage>
</organism>
<protein>
    <submittedName>
        <fullName evidence="1">DUF1802 family protein</fullName>
    </submittedName>
</protein>
<name>A0A934MPK2_9BACL</name>
<dbReference type="Proteomes" id="UP000640274">
    <property type="component" value="Unassembled WGS sequence"/>
</dbReference>